<dbReference type="GeneID" id="66054624"/>
<feature type="compositionally biased region" description="Low complexity" evidence="1">
    <location>
        <begin position="231"/>
        <end position="249"/>
    </location>
</feature>
<dbReference type="AlphaFoldDB" id="A0A2K3DE52"/>
<protein>
    <submittedName>
        <fullName evidence="2">Uncharacterized protein</fullName>
    </submittedName>
</protein>
<dbReference type="KEGG" id="cre:CHLRE_09g391134v5"/>
<keyword evidence="3" id="KW-1185">Reference proteome</keyword>
<evidence type="ECO:0000256" key="1">
    <source>
        <dbReference type="SAM" id="MobiDB-lite"/>
    </source>
</evidence>
<feature type="region of interest" description="Disordered" evidence="1">
    <location>
        <begin position="290"/>
        <end position="324"/>
    </location>
</feature>
<dbReference type="RefSeq" id="XP_042921154.1">
    <property type="nucleotide sequence ID" value="XM_043065581.1"/>
</dbReference>
<dbReference type="Proteomes" id="UP000006906">
    <property type="component" value="Chromosome 9"/>
</dbReference>
<dbReference type="InParanoid" id="A0A2K3DE52"/>
<evidence type="ECO:0000313" key="2">
    <source>
        <dbReference type="EMBL" id="PNW78818.1"/>
    </source>
</evidence>
<gene>
    <name evidence="2" type="ORF">CHLRE_09g391134v5</name>
</gene>
<accession>A0A2K3DE52</accession>
<organism evidence="2 3">
    <name type="scientific">Chlamydomonas reinhardtii</name>
    <name type="common">Chlamydomonas smithii</name>
    <dbReference type="NCBI Taxonomy" id="3055"/>
    <lineage>
        <taxon>Eukaryota</taxon>
        <taxon>Viridiplantae</taxon>
        <taxon>Chlorophyta</taxon>
        <taxon>core chlorophytes</taxon>
        <taxon>Chlorophyceae</taxon>
        <taxon>CS clade</taxon>
        <taxon>Chlamydomonadales</taxon>
        <taxon>Chlamydomonadaceae</taxon>
        <taxon>Chlamydomonas</taxon>
    </lineage>
</organism>
<feature type="region of interest" description="Disordered" evidence="1">
    <location>
        <begin position="219"/>
        <end position="249"/>
    </location>
</feature>
<name>A0A2K3DE52_CHLRE</name>
<dbReference type="OrthoDB" id="551873at2759"/>
<reference evidence="2 3" key="1">
    <citation type="journal article" date="2007" name="Science">
        <title>The Chlamydomonas genome reveals the evolution of key animal and plant functions.</title>
        <authorList>
            <person name="Merchant S.S."/>
            <person name="Prochnik S.E."/>
            <person name="Vallon O."/>
            <person name="Harris E.H."/>
            <person name="Karpowicz S.J."/>
            <person name="Witman G.B."/>
            <person name="Terry A."/>
            <person name="Salamov A."/>
            <person name="Fritz-Laylin L.K."/>
            <person name="Marechal-Drouard L."/>
            <person name="Marshall W.F."/>
            <person name="Qu L.H."/>
            <person name="Nelson D.R."/>
            <person name="Sanderfoot A.A."/>
            <person name="Spalding M.H."/>
            <person name="Kapitonov V.V."/>
            <person name="Ren Q."/>
            <person name="Ferris P."/>
            <person name="Lindquist E."/>
            <person name="Shapiro H."/>
            <person name="Lucas S.M."/>
            <person name="Grimwood J."/>
            <person name="Schmutz J."/>
            <person name="Cardol P."/>
            <person name="Cerutti H."/>
            <person name="Chanfreau G."/>
            <person name="Chen C.L."/>
            <person name="Cognat V."/>
            <person name="Croft M.T."/>
            <person name="Dent R."/>
            <person name="Dutcher S."/>
            <person name="Fernandez E."/>
            <person name="Fukuzawa H."/>
            <person name="Gonzalez-Ballester D."/>
            <person name="Gonzalez-Halphen D."/>
            <person name="Hallmann A."/>
            <person name="Hanikenne M."/>
            <person name="Hippler M."/>
            <person name="Inwood W."/>
            <person name="Jabbari K."/>
            <person name="Kalanon M."/>
            <person name="Kuras R."/>
            <person name="Lefebvre P.A."/>
            <person name="Lemaire S.D."/>
            <person name="Lobanov A.V."/>
            <person name="Lohr M."/>
            <person name="Manuell A."/>
            <person name="Meier I."/>
            <person name="Mets L."/>
            <person name="Mittag M."/>
            <person name="Mittelmeier T."/>
            <person name="Moroney J.V."/>
            <person name="Moseley J."/>
            <person name="Napoli C."/>
            <person name="Nedelcu A.M."/>
            <person name="Niyogi K."/>
            <person name="Novoselov S.V."/>
            <person name="Paulsen I.T."/>
            <person name="Pazour G."/>
            <person name="Purton S."/>
            <person name="Ral J.P."/>
            <person name="Riano-Pachon D.M."/>
            <person name="Riekhof W."/>
            <person name="Rymarquis L."/>
            <person name="Schroda M."/>
            <person name="Stern D."/>
            <person name="Umen J."/>
            <person name="Willows R."/>
            <person name="Wilson N."/>
            <person name="Zimmer S.L."/>
            <person name="Allmer J."/>
            <person name="Balk J."/>
            <person name="Bisova K."/>
            <person name="Chen C.J."/>
            <person name="Elias M."/>
            <person name="Gendler K."/>
            <person name="Hauser C."/>
            <person name="Lamb M.R."/>
            <person name="Ledford H."/>
            <person name="Long J.C."/>
            <person name="Minagawa J."/>
            <person name="Page M.D."/>
            <person name="Pan J."/>
            <person name="Pootakham W."/>
            <person name="Roje S."/>
            <person name="Rose A."/>
            <person name="Stahlberg E."/>
            <person name="Terauchi A.M."/>
            <person name="Yang P."/>
            <person name="Ball S."/>
            <person name="Bowler C."/>
            <person name="Dieckmann C.L."/>
            <person name="Gladyshev V.N."/>
            <person name="Green P."/>
            <person name="Jorgensen R."/>
            <person name="Mayfield S."/>
            <person name="Mueller-Roeber B."/>
            <person name="Rajamani S."/>
            <person name="Sayre R.T."/>
            <person name="Brokstein P."/>
            <person name="Dubchak I."/>
            <person name="Goodstein D."/>
            <person name="Hornick L."/>
            <person name="Huang Y.W."/>
            <person name="Jhaveri J."/>
            <person name="Luo Y."/>
            <person name="Martinez D."/>
            <person name="Ngau W.C."/>
            <person name="Otillar B."/>
            <person name="Poliakov A."/>
            <person name="Porter A."/>
            <person name="Szajkowski L."/>
            <person name="Werner G."/>
            <person name="Zhou K."/>
            <person name="Grigoriev I.V."/>
            <person name="Rokhsar D.S."/>
            <person name="Grossman A.R."/>
        </authorList>
    </citation>
    <scope>NUCLEOTIDE SEQUENCE [LARGE SCALE GENOMIC DNA]</scope>
    <source>
        <strain evidence="3">CC-503</strain>
    </source>
</reference>
<proteinExistence type="predicted"/>
<dbReference type="PROSITE" id="PS50330">
    <property type="entry name" value="UIM"/>
    <property type="match status" value="1"/>
</dbReference>
<dbReference type="Gramene" id="PNW78818">
    <property type="protein sequence ID" value="PNW78818"/>
    <property type="gene ID" value="CHLRE_09g391134v5"/>
</dbReference>
<dbReference type="InterPro" id="IPR003903">
    <property type="entry name" value="UIM_dom"/>
</dbReference>
<dbReference type="EMBL" id="CM008970">
    <property type="protein sequence ID" value="PNW78818.1"/>
    <property type="molecule type" value="Genomic_DNA"/>
</dbReference>
<evidence type="ECO:0000313" key="3">
    <source>
        <dbReference type="Proteomes" id="UP000006906"/>
    </source>
</evidence>
<sequence length="843" mass="83702">MSVTGLTEFEDSYEADLAQAIAASLQDAPATDELYNPAWDALLAAGQAATAGGGDAATTATAGRASPVLMLPAPPPQLGGALASRLGAVEDDDADFQRQLAAAMAASIQSAEEDSLRRKHCLPTAAPPAAALPSVFPGMASGLYGGAGVYATTAPSLPANASVCNAWAATGPAALAADTPPTGLDSTAAGGLGAGLQRGGAYNTATRQSSAPLPELALVPSLLAGPPPGSPVSSTAASAGGSGPSSPVTFPAAAQHIAAHQPACHKAAAIPPRPAAAVATAAAASLLLSASPGKHGRTPSHTSLPEASQPHMKRSRPASDSGAGAGVSAFGVGAGLQATAESSGAGVRLGGGAMGAGAGSVRVTSSGLSGHLAARRLGEGDAADPNSGGGGGVRGTWTDLRGRCASVAAADLIAGAHGESPPTRPASAASGCNPAALAEASAAVSLAAIAAASSGERQGLVPLDLSGSFVGSRSLAPPGRLHPHQHQLSQHQHLEQQAHAAFLQLRERSGSVAADGGSGLRGAVAALDLSRPALRLEQLLQRPHQAHQPAAEVGIPLRRAASLTTIGLQAVAEPMSIDTAAQPPQPLPLPDAAEGAADGTAVAEVPAFDGAADRRLLQHQRVWWWLGPSQAQLGRVISIDRRSNPLLYSVRLDAPAGSGGEGEVVIATADCLLPFVMFGEAVMCRLEAAPDLESANEAEGQADVEADAAHIAPASARSCAWARGVLQHCVFDGPVPAVHVLLQQRHGAALCTVPYAAVVPCADAAEGSGISRGFAGGAVENSSGVGAWELQRYDSTAAPHPAFGASDAALGPVPWVQQWPVAGSNHSMWGADAEVTARPSFAS</sequence>